<dbReference type="EMBL" id="LAZR01067193">
    <property type="protein sequence ID" value="KKK52097.1"/>
    <property type="molecule type" value="Genomic_DNA"/>
</dbReference>
<name>A0A0F8W5Z9_9ZZZZ</name>
<reference evidence="1" key="1">
    <citation type="journal article" date="2015" name="Nature">
        <title>Complex archaea that bridge the gap between prokaryotes and eukaryotes.</title>
        <authorList>
            <person name="Spang A."/>
            <person name="Saw J.H."/>
            <person name="Jorgensen S.L."/>
            <person name="Zaremba-Niedzwiedzka K."/>
            <person name="Martijn J."/>
            <person name="Lind A.E."/>
            <person name="van Eijk R."/>
            <person name="Schleper C."/>
            <person name="Guy L."/>
            <person name="Ettema T.J."/>
        </authorList>
    </citation>
    <scope>NUCLEOTIDE SEQUENCE</scope>
</reference>
<dbReference type="AlphaFoldDB" id="A0A0F8W5Z9"/>
<organism evidence="1">
    <name type="scientific">marine sediment metagenome</name>
    <dbReference type="NCBI Taxonomy" id="412755"/>
    <lineage>
        <taxon>unclassified sequences</taxon>
        <taxon>metagenomes</taxon>
        <taxon>ecological metagenomes</taxon>
    </lineage>
</organism>
<protein>
    <submittedName>
        <fullName evidence="1">Uncharacterized protein</fullName>
    </submittedName>
</protein>
<proteinExistence type="predicted"/>
<comment type="caution">
    <text evidence="1">The sequence shown here is derived from an EMBL/GenBank/DDBJ whole genome shotgun (WGS) entry which is preliminary data.</text>
</comment>
<accession>A0A0F8W5Z9</accession>
<gene>
    <name evidence="1" type="ORF">LCGC14_3108380</name>
</gene>
<sequence>CRRTFSRNAAAGYVTERKRELQEDVDRLSAISFDPVYSLARIDELERLSDRFELGKDRRRPQRGTLTRYDG</sequence>
<evidence type="ECO:0000313" key="1">
    <source>
        <dbReference type="EMBL" id="KKK52097.1"/>
    </source>
</evidence>
<feature type="non-terminal residue" evidence="1">
    <location>
        <position position="1"/>
    </location>
</feature>